<name>A0ACC3NAP3_9PEZI</name>
<reference evidence="1" key="1">
    <citation type="submission" date="2023-07" db="EMBL/GenBank/DDBJ databases">
        <title>Black Yeasts Isolated from many extreme environments.</title>
        <authorList>
            <person name="Coleine C."/>
            <person name="Stajich J.E."/>
            <person name="Selbmann L."/>
        </authorList>
    </citation>
    <scope>NUCLEOTIDE SEQUENCE</scope>
    <source>
        <strain evidence="1">CCFEE 5714</strain>
    </source>
</reference>
<gene>
    <name evidence="1" type="primary">SNX4_1</name>
    <name evidence="1" type="ORF">LTR37_008654</name>
</gene>
<evidence type="ECO:0000313" key="2">
    <source>
        <dbReference type="Proteomes" id="UP001281147"/>
    </source>
</evidence>
<accession>A0ACC3NAP3</accession>
<sequence length="599" mass="67480">MTFTWRLLVFACEAERRGESEGYAWQEQPSREEAALWLLEQPFGTSEDSPQGSGQHHPRPRSGDAVGAAFEQELIHSSNIWDNSSNGLQDPLETQSKPSFDSGSDISSFSSTHGSVVDLSSHGDYDTDFEFIDNKLPQADGAAEEDAPYGGNSSELPYIKRMDAGGSNDYGDADWQQAGHDAAQQELAGPGAHGYLECTVDEPHREGEGTQNSYVSYLVTTNTDFKSFQSSHISVRRRYTDFVFLYKTLAREYPQCAVPPLPDKHNVSHVRGQGFTQEFMQRRAHSLRRFLKRLSLHPVLRRAAILTLFLESSDWNATMKNRPSRALSGSESANSSVLETWTDSFLNAFSKPHKHDKRFADVNDRATKLDNDLGTVSKTVARVAKREADLEADYAELAVQFQKLAALEPGVQDELNKFATSVQATSEGWKGLNEHTDQSYLGSLKDMEAYIFSVKSLLKTREQKQLDFEGLTDYLNKAAYERDTLASHGSAGATGFIRQKIEDVRGVDHEQSRRERQRKLEVQIARLQTEVEGAKKMSEAFDEEVVKEVQDFERIKAVEFRDTLTGFADANIGFFRNNIEVWERFIEDMEKEQRQSGET</sequence>
<protein>
    <submittedName>
        <fullName evidence="1">Intercellular trafficking and secretion</fullName>
    </submittedName>
</protein>
<dbReference type="Proteomes" id="UP001281147">
    <property type="component" value="Unassembled WGS sequence"/>
</dbReference>
<dbReference type="EMBL" id="JAUTXU010000064">
    <property type="protein sequence ID" value="KAK3713221.1"/>
    <property type="molecule type" value="Genomic_DNA"/>
</dbReference>
<organism evidence="1 2">
    <name type="scientific">Vermiconidia calcicola</name>
    <dbReference type="NCBI Taxonomy" id="1690605"/>
    <lineage>
        <taxon>Eukaryota</taxon>
        <taxon>Fungi</taxon>
        <taxon>Dikarya</taxon>
        <taxon>Ascomycota</taxon>
        <taxon>Pezizomycotina</taxon>
        <taxon>Dothideomycetes</taxon>
        <taxon>Dothideomycetidae</taxon>
        <taxon>Mycosphaerellales</taxon>
        <taxon>Extremaceae</taxon>
        <taxon>Vermiconidia</taxon>
    </lineage>
</organism>
<comment type="caution">
    <text evidence="1">The sequence shown here is derived from an EMBL/GenBank/DDBJ whole genome shotgun (WGS) entry which is preliminary data.</text>
</comment>
<keyword evidence="2" id="KW-1185">Reference proteome</keyword>
<evidence type="ECO:0000313" key="1">
    <source>
        <dbReference type="EMBL" id="KAK3713221.1"/>
    </source>
</evidence>
<proteinExistence type="predicted"/>